<reference evidence="8 9" key="1">
    <citation type="submission" date="2022-03" db="EMBL/GenBank/DDBJ databases">
        <title>Draft genome sequence of Furfurilactobacillus curtus JCM 31185.</title>
        <authorList>
            <person name="Suzuki S."/>
            <person name="Endo A."/>
            <person name="Kajikawa A."/>
        </authorList>
    </citation>
    <scope>NUCLEOTIDE SEQUENCE [LARGE SCALE GENOMIC DNA]</scope>
    <source>
        <strain evidence="8 9">JCM 31185</strain>
    </source>
</reference>
<evidence type="ECO:0000256" key="2">
    <source>
        <dbReference type="ARBA" id="ARBA00022475"/>
    </source>
</evidence>
<feature type="domain" description="DUF2179" evidence="7">
    <location>
        <begin position="223"/>
        <end position="276"/>
    </location>
</feature>
<comment type="subcellular location">
    <subcellularLocation>
        <location evidence="1">Cell membrane</location>
        <topology evidence="1">Multi-pass membrane protein</topology>
    </subcellularLocation>
</comment>
<evidence type="ECO:0000256" key="1">
    <source>
        <dbReference type="ARBA" id="ARBA00004651"/>
    </source>
</evidence>
<dbReference type="CDD" id="cd16380">
    <property type="entry name" value="YitT_C"/>
    <property type="match status" value="1"/>
</dbReference>
<dbReference type="InterPro" id="IPR051461">
    <property type="entry name" value="UPF0750_membrane"/>
</dbReference>
<dbReference type="Pfam" id="PF02588">
    <property type="entry name" value="YitT_membrane"/>
    <property type="match status" value="1"/>
</dbReference>
<dbReference type="PIRSF" id="PIRSF006483">
    <property type="entry name" value="Membrane_protein_YitT"/>
    <property type="match status" value="1"/>
</dbReference>
<evidence type="ECO:0000256" key="5">
    <source>
        <dbReference type="ARBA" id="ARBA00023136"/>
    </source>
</evidence>
<dbReference type="Proteomes" id="UP001628078">
    <property type="component" value="Unassembled WGS sequence"/>
</dbReference>
<dbReference type="InterPro" id="IPR015867">
    <property type="entry name" value="N-reg_PII/ATP_PRibTrfase_C"/>
</dbReference>
<evidence type="ECO:0000256" key="3">
    <source>
        <dbReference type="ARBA" id="ARBA00022692"/>
    </source>
</evidence>
<feature type="transmembrane region" description="Helical" evidence="6">
    <location>
        <begin position="78"/>
        <end position="97"/>
    </location>
</feature>
<dbReference type="PANTHER" id="PTHR33545">
    <property type="entry name" value="UPF0750 MEMBRANE PROTEIN YITT-RELATED"/>
    <property type="match status" value="1"/>
</dbReference>
<sequence length="292" mass="32479">MRQDESMRLRDFLFIAVGAAMYAFGLVYVNIVNRLADGGVAGISLILRALFQWNPAYTTLAINIPLLLIGWRLLGRRSFIYTVFGIMMLSVWLWVWQQIPLSINIHHDLFIAGVVAGITGGFGCGLVYRSGGTLGGTDIIARIFEKQSGVPMGRSLLVQDVIVLVASLIYIDIVHMMYTLLCAFVFTQIVNFTLSGAYAARAIMILSDKNEAIAAAIIEELQRGVTTLDAQGAFTSTPRKMIYCVISPREVQTMRRIVDRIDDHAFMSILPVEQNLGEGFSFKVVKRRSFLD</sequence>
<protein>
    <submittedName>
        <fullName evidence="8">Membrane protein</fullName>
    </submittedName>
</protein>
<dbReference type="RefSeq" id="WP_407882338.1">
    <property type="nucleotide sequence ID" value="NZ_BQXO01000001.1"/>
</dbReference>
<keyword evidence="4 6" id="KW-1133">Transmembrane helix</keyword>
<feature type="transmembrane region" description="Helical" evidence="6">
    <location>
        <begin position="51"/>
        <end position="71"/>
    </location>
</feature>
<dbReference type="InterPro" id="IPR019264">
    <property type="entry name" value="DUF2179"/>
</dbReference>
<keyword evidence="9" id="KW-1185">Reference proteome</keyword>
<evidence type="ECO:0000256" key="4">
    <source>
        <dbReference type="ARBA" id="ARBA00022989"/>
    </source>
</evidence>
<feature type="transmembrane region" description="Helical" evidence="6">
    <location>
        <begin position="109"/>
        <end position="128"/>
    </location>
</feature>
<dbReference type="PANTHER" id="PTHR33545:SF10">
    <property type="entry name" value="UPF0750 MEMBRANE PROTEIN YPJC"/>
    <property type="match status" value="1"/>
</dbReference>
<comment type="caution">
    <text evidence="8">The sequence shown here is derived from an EMBL/GenBank/DDBJ whole genome shotgun (WGS) entry which is preliminary data.</text>
</comment>
<gene>
    <name evidence="8" type="ORF">JCM31185_03630</name>
</gene>
<accession>A0ABQ5JNG4</accession>
<dbReference type="Gene3D" id="3.30.70.120">
    <property type="match status" value="1"/>
</dbReference>
<evidence type="ECO:0000256" key="6">
    <source>
        <dbReference type="SAM" id="Phobius"/>
    </source>
</evidence>
<evidence type="ECO:0000313" key="8">
    <source>
        <dbReference type="EMBL" id="GKT05074.1"/>
    </source>
</evidence>
<evidence type="ECO:0000313" key="9">
    <source>
        <dbReference type="Proteomes" id="UP001628078"/>
    </source>
</evidence>
<keyword evidence="3 6" id="KW-0812">Transmembrane</keyword>
<proteinExistence type="predicted"/>
<dbReference type="Pfam" id="PF10035">
    <property type="entry name" value="DUF2179"/>
    <property type="match status" value="1"/>
</dbReference>
<name>A0ABQ5JNG4_9LACO</name>
<keyword evidence="2" id="KW-1003">Cell membrane</keyword>
<feature type="transmembrane region" description="Helical" evidence="6">
    <location>
        <begin position="12"/>
        <end position="31"/>
    </location>
</feature>
<dbReference type="InterPro" id="IPR003740">
    <property type="entry name" value="YitT"/>
</dbReference>
<evidence type="ECO:0000259" key="7">
    <source>
        <dbReference type="Pfam" id="PF10035"/>
    </source>
</evidence>
<dbReference type="EMBL" id="BQXO01000001">
    <property type="protein sequence ID" value="GKT05074.1"/>
    <property type="molecule type" value="Genomic_DNA"/>
</dbReference>
<feature type="transmembrane region" description="Helical" evidence="6">
    <location>
        <begin position="177"/>
        <end position="200"/>
    </location>
</feature>
<keyword evidence="5 6" id="KW-0472">Membrane</keyword>
<organism evidence="8 9">
    <name type="scientific">Furfurilactobacillus curtus</name>
    <dbReference type="NCBI Taxonomy" id="1746200"/>
    <lineage>
        <taxon>Bacteria</taxon>
        <taxon>Bacillati</taxon>
        <taxon>Bacillota</taxon>
        <taxon>Bacilli</taxon>
        <taxon>Lactobacillales</taxon>
        <taxon>Lactobacillaceae</taxon>
        <taxon>Furfurilactobacillus</taxon>
    </lineage>
</organism>
<feature type="transmembrane region" description="Helical" evidence="6">
    <location>
        <begin position="149"/>
        <end position="171"/>
    </location>
</feature>